<dbReference type="Proteomes" id="UP001165342">
    <property type="component" value="Unassembled WGS sequence"/>
</dbReference>
<evidence type="ECO:0000313" key="5">
    <source>
        <dbReference type="EMBL" id="MCL6730581.1"/>
    </source>
</evidence>
<dbReference type="PROSITE" id="PS50005">
    <property type="entry name" value="TPR"/>
    <property type="match status" value="2"/>
</dbReference>
<feature type="repeat" description="TPR" evidence="3">
    <location>
        <begin position="68"/>
        <end position="101"/>
    </location>
</feature>
<dbReference type="Gene3D" id="1.25.40.10">
    <property type="entry name" value="Tetratricopeptide repeat domain"/>
    <property type="match status" value="1"/>
</dbReference>
<reference evidence="5" key="1">
    <citation type="submission" date="2022-05" db="EMBL/GenBank/DDBJ databases">
        <authorList>
            <person name="Jo J.-H."/>
            <person name="Im W.-T."/>
        </authorList>
    </citation>
    <scope>NUCLEOTIDE SEQUENCE</scope>
    <source>
        <strain evidence="5">SE220</strain>
    </source>
</reference>
<proteinExistence type="predicted"/>
<dbReference type="RefSeq" id="WP_249832059.1">
    <property type="nucleotide sequence ID" value="NZ_JAMGBE010000003.1"/>
</dbReference>
<dbReference type="SUPFAM" id="SSF48452">
    <property type="entry name" value="TPR-like"/>
    <property type="match status" value="1"/>
</dbReference>
<evidence type="ECO:0000313" key="6">
    <source>
        <dbReference type="Proteomes" id="UP001165342"/>
    </source>
</evidence>
<gene>
    <name evidence="5" type="ORF">LZ538_11040</name>
</gene>
<organism evidence="5 6">
    <name type="scientific">Sphingomonas hankyongi</name>
    <dbReference type="NCBI Taxonomy" id="2908209"/>
    <lineage>
        <taxon>Bacteria</taxon>
        <taxon>Pseudomonadati</taxon>
        <taxon>Pseudomonadota</taxon>
        <taxon>Alphaproteobacteria</taxon>
        <taxon>Sphingomonadales</taxon>
        <taxon>Sphingomonadaceae</taxon>
        <taxon>Sphingomonas</taxon>
    </lineage>
</organism>
<comment type="caution">
    <text evidence="5">The sequence shown here is derived from an EMBL/GenBank/DDBJ whole genome shotgun (WGS) entry which is preliminary data.</text>
</comment>
<keyword evidence="2 3" id="KW-0802">TPR repeat</keyword>
<feature type="chain" id="PRO_5046270103" evidence="4">
    <location>
        <begin position="19"/>
        <end position="164"/>
    </location>
</feature>
<evidence type="ECO:0000256" key="4">
    <source>
        <dbReference type="SAM" id="SignalP"/>
    </source>
</evidence>
<keyword evidence="4" id="KW-0732">Signal</keyword>
<protein>
    <submittedName>
        <fullName evidence="5">Tetratricopeptide repeat protein</fullName>
    </submittedName>
</protein>
<dbReference type="SMART" id="SM00028">
    <property type="entry name" value="TPR"/>
    <property type="match status" value="2"/>
</dbReference>
<accession>A0ABT0S4P9</accession>
<dbReference type="InterPro" id="IPR011990">
    <property type="entry name" value="TPR-like_helical_dom_sf"/>
</dbReference>
<keyword evidence="6" id="KW-1185">Reference proteome</keyword>
<dbReference type="InterPro" id="IPR019734">
    <property type="entry name" value="TPR_rpt"/>
</dbReference>
<evidence type="ECO:0000256" key="3">
    <source>
        <dbReference type="PROSITE-ProRule" id="PRU00339"/>
    </source>
</evidence>
<evidence type="ECO:0000256" key="1">
    <source>
        <dbReference type="ARBA" id="ARBA00022737"/>
    </source>
</evidence>
<feature type="signal peptide" evidence="4">
    <location>
        <begin position="1"/>
        <end position="18"/>
    </location>
</feature>
<evidence type="ECO:0000256" key="2">
    <source>
        <dbReference type="ARBA" id="ARBA00022803"/>
    </source>
</evidence>
<sequence length="164" mass="17491">MRATSRFLLIGLASLALAAPVSGQRSDDQILPKSAELQKQGRALYSAGKLTEAEDLFETALAVDPRNRGAFVDLARVAEKQHLFGKAIRMTNKALQLEPNDADAIAIQGEAMVELGAVARAQQNLQKLQTICRQGCPQVAQLSAAITRGPTVASAKTPETPKTN</sequence>
<dbReference type="InterPro" id="IPR013105">
    <property type="entry name" value="TPR_2"/>
</dbReference>
<dbReference type="EMBL" id="JAMGBE010000003">
    <property type="protein sequence ID" value="MCL6730581.1"/>
    <property type="molecule type" value="Genomic_DNA"/>
</dbReference>
<name>A0ABT0S4P9_9SPHN</name>
<keyword evidence="1" id="KW-0677">Repeat</keyword>
<feature type="repeat" description="TPR" evidence="3">
    <location>
        <begin position="34"/>
        <end position="67"/>
    </location>
</feature>
<dbReference type="Pfam" id="PF07719">
    <property type="entry name" value="TPR_2"/>
    <property type="match status" value="1"/>
</dbReference>